<dbReference type="HOGENOM" id="CLU_097531_0_0_4"/>
<proteinExistence type="predicted"/>
<reference evidence="1 2" key="1">
    <citation type="submission" date="2012-04" db="EMBL/GenBank/DDBJ databases">
        <title>Improved High-Quality Draft sequence of Leptothrix ochracea L12.</title>
        <authorList>
            <consortium name="US DOE Joint Genome Institute"/>
            <person name="Lucas S."/>
            <person name="Han J."/>
            <person name="Lapidus A."/>
            <person name="Cheng J.-F."/>
            <person name="Goodwin L."/>
            <person name="Pitluck S."/>
            <person name="Peters L."/>
            <person name="Zeytun A."/>
            <person name="Detter J.C."/>
            <person name="Han C."/>
            <person name="Tapia R."/>
            <person name="Land M."/>
            <person name="Hauser L."/>
            <person name="Kyrpides N."/>
            <person name="Ivanova N."/>
            <person name="Pagani I."/>
            <person name="Stepanauskas R."/>
            <person name="Masland D."/>
            <person name="Poulton N."/>
            <person name="Emerson D."/>
            <person name="Fleming E."/>
            <person name="Woyke T."/>
        </authorList>
    </citation>
    <scope>NUCLEOTIDE SEQUENCE [LARGE SCALE GENOMIC DNA]</scope>
    <source>
        <strain evidence="1 2">L12</strain>
    </source>
</reference>
<dbReference type="RefSeq" id="WP_009453190.1">
    <property type="nucleotide sequence ID" value="NZ_JH660670.1"/>
</dbReference>
<dbReference type="AlphaFoldDB" id="I4Z656"/>
<evidence type="ECO:0000313" key="2">
    <source>
        <dbReference type="Proteomes" id="UP000053899"/>
    </source>
</evidence>
<dbReference type="Gene3D" id="3.40.190.10">
    <property type="entry name" value="Periplasmic binding protein-like II"/>
    <property type="match status" value="2"/>
</dbReference>
<dbReference type="Pfam" id="PF12974">
    <property type="entry name" value="Phosphonate-bd"/>
    <property type="match status" value="1"/>
</dbReference>
<dbReference type="SUPFAM" id="SSF53850">
    <property type="entry name" value="Periplasmic binding protein-like II"/>
    <property type="match status" value="1"/>
</dbReference>
<dbReference type="Proteomes" id="UP000053899">
    <property type="component" value="Unassembled WGS sequence"/>
</dbReference>
<evidence type="ECO:0000313" key="1">
    <source>
        <dbReference type="EMBL" id="EIM31698.1"/>
    </source>
</evidence>
<dbReference type="EMBL" id="JH660670">
    <property type="protein sequence ID" value="EIM31698.1"/>
    <property type="molecule type" value="Genomic_DNA"/>
</dbReference>
<accession>I4Z656</accession>
<dbReference type="GeneID" id="92352025"/>
<gene>
    <name evidence="1" type="ORF">LepocDRAFT_00004320</name>
</gene>
<sequence>MTFNLTASPDFPPDNIAGWYIFNTWMQRKLDVRIHFELYDNFEAQRRAFEEEKVDLIYANPFDAVMLVREKGFVAVAAPIGKADEAVVAVLDESPVQHVEDLKPGTRIAATDDPDVNMIGKIMLEPADLNAQNVHVQTVNSYTLVAKNLLRGQADVGYFLKDAYDHLSPVVRKQLRPLVTSQVGVVRHVLLVCPRFKDHREHLVEALLAMNADKAGQRVLESLGLKGWEIQTQEDTEFMIDLMDTLTA</sequence>
<name>I4Z656_9BURK</name>
<protein>
    <submittedName>
        <fullName evidence="1">ABC-type phosphate/phosphonate transport system, periplasmic component</fullName>
    </submittedName>
</protein>
<organism evidence="1 2">
    <name type="scientific">Leptothrix ochracea L12</name>
    <dbReference type="NCBI Taxonomy" id="735332"/>
    <lineage>
        <taxon>Bacteria</taxon>
        <taxon>Pseudomonadati</taxon>
        <taxon>Pseudomonadota</taxon>
        <taxon>Betaproteobacteria</taxon>
        <taxon>Burkholderiales</taxon>
        <taxon>Sphaerotilaceae</taxon>
        <taxon>Leptothrix</taxon>
    </lineage>
</organism>
<dbReference type="OrthoDB" id="34246at2"/>
<keyword evidence="2" id="KW-1185">Reference proteome</keyword>